<keyword evidence="3" id="KW-1185">Reference proteome</keyword>
<evidence type="ECO:0000313" key="2">
    <source>
        <dbReference type="EMBL" id="SCY93567.1"/>
    </source>
</evidence>
<reference evidence="2 3" key="1">
    <citation type="submission" date="2016-10" db="EMBL/GenBank/DDBJ databases">
        <authorList>
            <person name="de Groot N.N."/>
        </authorList>
    </citation>
    <scope>NUCLEOTIDE SEQUENCE [LARGE SCALE GENOMIC DNA]</scope>
    <source>
        <strain evidence="2 3">CGMCC 1.7666</strain>
    </source>
</reference>
<dbReference type="GO" id="GO:0045892">
    <property type="term" value="P:negative regulation of DNA-templated transcription"/>
    <property type="evidence" value="ECO:0007669"/>
    <property type="project" value="UniProtKB-ARBA"/>
</dbReference>
<sequence length="88" mass="10201">MRQIPRLRRIEGQVRGLQQMIEEGRYCGDVVDQINAAVAALHRVQVDILRDHLKACVEASLSRDLSEGECRWLTEEAMRLMEILRRKA</sequence>
<dbReference type="RefSeq" id="WP_244510547.1">
    <property type="nucleotide sequence ID" value="NZ_FMVJ01000008.1"/>
</dbReference>
<dbReference type="Proteomes" id="UP000199569">
    <property type="component" value="Unassembled WGS sequence"/>
</dbReference>
<dbReference type="CDD" id="cd10148">
    <property type="entry name" value="CsoR-like_DUF156"/>
    <property type="match status" value="1"/>
</dbReference>
<evidence type="ECO:0000313" key="3">
    <source>
        <dbReference type="Proteomes" id="UP000199569"/>
    </source>
</evidence>
<dbReference type="AlphaFoldDB" id="A0A1G5JZ09"/>
<keyword evidence="2" id="KW-0238">DNA-binding</keyword>
<name>A0A1G5JZ09_9HYPH</name>
<dbReference type="STRING" id="549386.SAMN02927923_02929"/>
<dbReference type="InterPro" id="IPR003735">
    <property type="entry name" value="Metal_Tscrpt_repr"/>
</dbReference>
<comment type="similarity">
    <text evidence="1">Belongs to the FrmR/RcnR family.</text>
</comment>
<proteinExistence type="inferred from homology"/>
<organism evidence="2 3">
    <name type="scientific">Microvirga guangxiensis</name>
    <dbReference type="NCBI Taxonomy" id="549386"/>
    <lineage>
        <taxon>Bacteria</taxon>
        <taxon>Pseudomonadati</taxon>
        <taxon>Pseudomonadota</taxon>
        <taxon>Alphaproteobacteria</taxon>
        <taxon>Hyphomicrobiales</taxon>
        <taxon>Methylobacteriaceae</taxon>
        <taxon>Microvirga</taxon>
    </lineage>
</organism>
<dbReference type="Gene3D" id="1.20.58.1000">
    <property type="entry name" value="Metal-sensitive repressor, helix protomer"/>
    <property type="match status" value="1"/>
</dbReference>
<gene>
    <name evidence="2" type="ORF">SAMN02927923_02929</name>
</gene>
<accession>A0A1G5JZ09</accession>
<dbReference type="GO" id="GO:0003677">
    <property type="term" value="F:DNA binding"/>
    <property type="evidence" value="ECO:0007669"/>
    <property type="project" value="UniProtKB-KW"/>
</dbReference>
<dbReference type="InterPro" id="IPR038390">
    <property type="entry name" value="Metal_Tscrpt_repr_sf"/>
</dbReference>
<evidence type="ECO:0000256" key="1">
    <source>
        <dbReference type="ARBA" id="ARBA00005260"/>
    </source>
</evidence>
<dbReference type="Pfam" id="PF02583">
    <property type="entry name" value="Trns_repr_metal"/>
    <property type="match status" value="1"/>
</dbReference>
<dbReference type="EMBL" id="FMVJ01000008">
    <property type="protein sequence ID" value="SCY93567.1"/>
    <property type="molecule type" value="Genomic_DNA"/>
</dbReference>
<protein>
    <submittedName>
        <fullName evidence="2">DNA-binding transcriptional regulator, FrmR family</fullName>
    </submittedName>
</protein>
<dbReference type="GO" id="GO:0046872">
    <property type="term" value="F:metal ion binding"/>
    <property type="evidence" value="ECO:0007669"/>
    <property type="project" value="InterPro"/>
</dbReference>
<dbReference type="PANTHER" id="PTHR33677">
    <property type="entry name" value="TRANSCRIPTIONAL REPRESSOR FRMR-RELATED"/>
    <property type="match status" value="1"/>
</dbReference>